<name>A0A4Q2U8J9_9HYPH</name>
<keyword evidence="2" id="KW-1185">Reference proteome</keyword>
<evidence type="ECO:0000313" key="2">
    <source>
        <dbReference type="Proteomes" id="UP000290759"/>
    </source>
</evidence>
<reference evidence="1 2" key="1">
    <citation type="submission" date="2018-12" db="EMBL/GenBank/DDBJ databases">
        <authorList>
            <person name="Grouzdev D.S."/>
            <person name="Krutkina M.S."/>
        </authorList>
    </citation>
    <scope>NUCLEOTIDE SEQUENCE [LARGE SCALE GENOMIC DNA]</scope>
    <source>
        <strain evidence="1 2">RmlP026</strain>
    </source>
</reference>
<evidence type="ECO:0000313" key="1">
    <source>
        <dbReference type="EMBL" id="RYC33069.1"/>
    </source>
</evidence>
<comment type="caution">
    <text evidence="1">The sequence shown here is derived from an EMBL/GenBank/DDBJ whole genome shotgun (WGS) entry which is preliminary data.</text>
</comment>
<protein>
    <submittedName>
        <fullName evidence="1">Uncharacterized protein</fullName>
    </submittedName>
</protein>
<proteinExistence type="predicted"/>
<accession>A0A4Q2U8J9</accession>
<dbReference type="AlphaFoldDB" id="A0A4Q2U8J9"/>
<dbReference type="EMBL" id="QYBB01000003">
    <property type="protein sequence ID" value="RYC33069.1"/>
    <property type="molecule type" value="Genomic_DNA"/>
</dbReference>
<gene>
    <name evidence="1" type="ORF">D3273_04100</name>
</gene>
<organism evidence="1 2">
    <name type="scientific">Lichenibacterium minor</name>
    <dbReference type="NCBI Taxonomy" id="2316528"/>
    <lineage>
        <taxon>Bacteria</taxon>
        <taxon>Pseudomonadati</taxon>
        <taxon>Pseudomonadota</taxon>
        <taxon>Alphaproteobacteria</taxon>
        <taxon>Hyphomicrobiales</taxon>
        <taxon>Lichenihabitantaceae</taxon>
        <taxon>Lichenibacterium</taxon>
    </lineage>
</organism>
<sequence>MDTTEDGAGADLPAGDRALAALSDALEDLGERAAQAFVRNGPDDQAVLDACQAQAAAVVRAIVALPAVTLHGASAKARAARASVGVALLPTELVDALGFDMARDVVRLQVLVEVGHA</sequence>
<dbReference type="Proteomes" id="UP000290759">
    <property type="component" value="Unassembled WGS sequence"/>
</dbReference>
<dbReference type="RefSeq" id="WP_129223800.1">
    <property type="nucleotide sequence ID" value="NZ_QYBB01000003.1"/>
</dbReference>
<reference evidence="1 2" key="2">
    <citation type="submission" date="2019-02" db="EMBL/GenBank/DDBJ databases">
        <title>'Lichenibacterium ramalinii' gen. nov. sp. nov., 'Lichenibacterium minor' gen. nov. sp. nov.</title>
        <authorList>
            <person name="Pankratov T."/>
        </authorList>
    </citation>
    <scope>NUCLEOTIDE SEQUENCE [LARGE SCALE GENOMIC DNA]</scope>
    <source>
        <strain evidence="1 2">RmlP026</strain>
    </source>
</reference>